<feature type="domain" description="SLH" evidence="3">
    <location>
        <begin position="482"/>
        <end position="539"/>
    </location>
</feature>
<dbReference type="InterPro" id="IPR036116">
    <property type="entry name" value="FN3_sf"/>
</dbReference>
<dbReference type="SUPFAM" id="SSF52266">
    <property type="entry name" value="SGNH hydrolase"/>
    <property type="match status" value="1"/>
</dbReference>
<feature type="chain" id="PRO_5008648935" description="N-acetylmuramoyl-L-alanine amidase" evidence="1">
    <location>
        <begin position="26"/>
        <end position="539"/>
    </location>
</feature>
<dbReference type="Proteomes" id="UP000093199">
    <property type="component" value="Unassembled WGS sequence"/>
</dbReference>
<dbReference type="InterPro" id="IPR051532">
    <property type="entry name" value="Ester_Hydrolysis_Enzymes"/>
</dbReference>
<dbReference type="RefSeq" id="WP_066548444.1">
    <property type="nucleotide sequence ID" value="NZ_MASJ01000041.1"/>
</dbReference>
<keyword evidence="1" id="KW-0732">Signal</keyword>
<dbReference type="InterPro" id="IPR013830">
    <property type="entry name" value="SGNH_hydro"/>
</dbReference>
<dbReference type="InterPro" id="IPR036514">
    <property type="entry name" value="SGNH_hydro_sf"/>
</dbReference>
<dbReference type="Gene3D" id="2.60.40.10">
    <property type="entry name" value="Immunoglobulins"/>
    <property type="match status" value="1"/>
</dbReference>
<feature type="signal peptide" evidence="1">
    <location>
        <begin position="1"/>
        <end position="25"/>
    </location>
</feature>
<organism evidence="4 5">
    <name type="scientific">Caryophanon tenue</name>
    <dbReference type="NCBI Taxonomy" id="33978"/>
    <lineage>
        <taxon>Bacteria</taxon>
        <taxon>Bacillati</taxon>
        <taxon>Bacillota</taxon>
        <taxon>Bacilli</taxon>
        <taxon>Bacillales</taxon>
        <taxon>Caryophanaceae</taxon>
        <taxon>Caryophanon</taxon>
    </lineage>
</organism>
<comment type="caution">
    <text evidence="4">The sequence shown here is derived from an EMBL/GenBank/DDBJ whole genome shotgun (WGS) entry which is preliminary data.</text>
</comment>
<accession>A0A1C0Y5K7</accession>
<feature type="domain" description="SLH" evidence="3">
    <location>
        <begin position="358"/>
        <end position="421"/>
    </location>
</feature>
<name>A0A1C0Y5K7_9BACL</name>
<dbReference type="Pfam" id="PF00395">
    <property type="entry name" value="SLH"/>
    <property type="match status" value="3"/>
</dbReference>
<dbReference type="Gene3D" id="3.40.50.1110">
    <property type="entry name" value="SGNH hydrolase"/>
    <property type="match status" value="1"/>
</dbReference>
<dbReference type="InterPro" id="IPR001119">
    <property type="entry name" value="SLH_dom"/>
</dbReference>
<dbReference type="InterPro" id="IPR003961">
    <property type="entry name" value="FN3_dom"/>
</dbReference>
<dbReference type="GO" id="GO:0004622">
    <property type="term" value="F:phosphatidylcholine lysophospholipase activity"/>
    <property type="evidence" value="ECO:0007669"/>
    <property type="project" value="TreeGrafter"/>
</dbReference>
<dbReference type="InterPro" id="IPR013783">
    <property type="entry name" value="Ig-like_fold"/>
</dbReference>
<dbReference type="Pfam" id="PF00041">
    <property type="entry name" value="fn3"/>
    <property type="match status" value="1"/>
</dbReference>
<dbReference type="CDD" id="cd00063">
    <property type="entry name" value="FN3"/>
    <property type="match status" value="1"/>
</dbReference>
<dbReference type="EMBL" id="MASJ01000041">
    <property type="protein sequence ID" value="OCS82469.1"/>
    <property type="molecule type" value="Genomic_DNA"/>
</dbReference>
<dbReference type="PANTHER" id="PTHR30383:SF5">
    <property type="entry name" value="SGNH HYDROLASE-TYPE ESTERASE DOMAIN-CONTAINING PROTEIN"/>
    <property type="match status" value="1"/>
</dbReference>
<dbReference type="STRING" id="33978.A6M13_07200"/>
<dbReference type="AlphaFoldDB" id="A0A1C0Y5K7"/>
<dbReference type="PROSITE" id="PS51272">
    <property type="entry name" value="SLH"/>
    <property type="match status" value="3"/>
</dbReference>
<dbReference type="SUPFAM" id="SSF49265">
    <property type="entry name" value="Fibronectin type III"/>
    <property type="match status" value="1"/>
</dbReference>
<dbReference type="OrthoDB" id="1815486at2"/>
<evidence type="ECO:0000313" key="4">
    <source>
        <dbReference type="EMBL" id="OCS82469.1"/>
    </source>
</evidence>
<protein>
    <recommendedName>
        <fullName evidence="6">N-acetylmuramoyl-L-alanine amidase</fullName>
    </recommendedName>
</protein>
<evidence type="ECO:0000259" key="2">
    <source>
        <dbReference type="PROSITE" id="PS50853"/>
    </source>
</evidence>
<reference evidence="4 5" key="1">
    <citation type="submission" date="2016-07" db="EMBL/GenBank/DDBJ databases">
        <title>Caryophanon tenue genome sequencing.</title>
        <authorList>
            <person name="Verma A."/>
            <person name="Pal Y."/>
            <person name="Krishnamurthi S."/>
        </authorList>
    </citation>
    <scope>NUCLEOTIDE SEQUENCE [LARGE SCALE GENOMIC DNA]</scope>
    <source>
        <strain evidence="4 5">DSM 14152</strain>
    </source>
</reference>
<dbReference type="SMART" id="SM00060">
    <property type="entry name" value="FN3"/>
    <property type="match status" value="1"/>
</dbReference>
<dbReference type="PROSITE" id="PS50853">
    <property type="entry name" value="FN3"/>
    <property type="match status" value="1"/>
</dbReference>
<feature type="domain" description="SLH" evidence="3">
    <location>
        <begin position="422"/>
        <end position="480"/>
    </location>
</feature>
<proteinExistence type="predicted"/>
<evidence type="ECO:0008006" key="6">
    <source>
        <dbReference type="Google" id="ProtNLM"/>
    </source>
</evidence>
<dbReference type="Pfam" id="PF13472">
    <property type="entry name" value="Lipase_GDSL_2"/>
    <property type="match status" value="1"/>
</dbReference>
<sequence>MRKILMILMTVILVSAMLLPQTAGANESVDTPTWYNKLKYVALGDSLAIGVNEQNKFGKSYTDFIAEELRAYHLLASFSKGYAFPGYTTTDVLTQMKANALRITDLGIQEDGLPERTLDAVTEADFITISAGANDLLRHVRMTDIGIIIDTANIDATFAQIAKNYEDIFATIYEVNPDARVYVMGYYNAFAHVSGQYEAQAQQLLAQLNQTIATVTQAKNAVFIETAAAIDSDIDRYLPNPANIHVSEAGYEVIAHQFLQYMSVLKQQTPSRLHVEALSTTSMQLTWDAPLFAEKVGHYSIYLNEQWYADVAATERQLTINDLTPGHVYNVEIRLVDMDGQHEVNLGLASWELLWSEPSQYVFTDIVAHPDAAYMDRAFRLEFVDGYADQTFRPHQNLTRAQAVKMIVKMLGIEPQHDAPFTDISIHAEETQQQIAAAYEAGIIKNINGEFRPNQYVTRAQLALMLTRAYTFVKNDFMVQRLPTFTDIEQYDEEAQRAIQVMHQRLIVTGWQGKFMPAQYAKRSHAAKMIVNTFDHLLN</sequence>
<gene>
    <name evidence="4" type="ORF">A6M13_07200</name>
</gene>
<keyword evidence="5" id="KW-1185">Reference proteome</keyword>
<feature type="domain" description="Fibronectin type-III" evidence="2">
    <location>
        <begin position="269"/>
        <end position="371"/>
    </location>
</feature>
<evidence type="ECO:0000256" key="1">
    <source>
        <dbReference type="SAM" id="SignalP"/>
    </source>
</evidence>
<dbReference type="PANTHER" id="PTHR30383">
    <property type="entry name" value="THIOESTERASE 1/PROTEASE 1/LYSOPHOSPHOLIPASE L1"/>
    <property type="match status" value="1"/>
</dbReference>
<evidence type="ECO:0000259" key="3">
    <source>
        <dbReference type="PROSITE" id="PS51272"/>
    </source>
</evidence>
<evidence type="ECO:0000313" key="5">
    <source>
        <dbReference type="Proteomes" id="UP000093199"/>
    </source>
</evidence>